<sequence>MIKKLSIEDINAVAQAQMELVPDSYLSRLGQGFLSIYYHQVCRSSFSAGFVYVYNEKIAGYMTATEDSSRLLKDVFKHNFFELIMTFFIVLIRNPKVFLDGIKLIFFIVFDRQERANKIKAELNTFGVLPEYRSRDFFRETKIKISKELFEKCIEFLRKRGIGFVKVSTRSDNAAINNFYKKMGFEVKYTYRSPVIRYDGATFSYMNVLDINKYFTERAGRD</sequence>
<evidence type="ECO:0000313" key="2">
    <source>
        <dbReference type="EMBL" id="PIQ89633.1"/>
    </source>
</evidence>
<dbReference type="SUPFAM" id="SSF55729">
    <property type="entry name" value="Acyl-CoA N-acyltransferases (Nat)"/>
    <property type="match status" value="1"/>
</dbReference>
<gene>
    <name evidence="2" type="ORF">COV72_02125</name>
</gene>
<dbReference type="AlphaFoldDB" id="A0A2H0LYY0"/>
<dbReference type="GO" id="GO:0016747">
    <property type="term" value="F:acyltransferase activity, transferring groups other than amino-acyl groups"/>
    <property type="evidence" value="ECO:0007669"/>
    <property type="project" value="InterPro"/>
</dbReference>
<dbReference type="InterPro" id="IPR000182">
    <property type="entry name" value="GNAT_dom"/>
</dbReference>
<comment type="caution">
    <text evidence="2">The sequence shown here is derived from an EMBL/GenBank/DDBJ whole genome shotgun (WGS) entry which is preliminary data.</text>
</comment>
<evidence type="ECO:0000313" key="3">
    <source>
        <dbReference type="Proteomes" id="UP000229641"/>
    </source>
</evidence>
<dbReference type="CDD" id="cd04301">
    <property type="entry name" value="NAT_SF"/>
    <property type="match status" value="1"/>
</dbReference>
<reference evidence="2 3" key="1">
    <citation type="submission" date="2017-09" db="EMBL/GenBank/DDBJ databases">
        <title>Depth-based differentiation of microbial function through sediment-hosted aquifers and enrichment of novel symbionts in the deep terrestrial subsurface.</title>
        <authorList>
            <person name="Probst A.J."/>
            <person name="Ladd B."/>
            <person name="Jarett J.K."/>
            <person name="Geller-Mcgrath D.E."/>
            <person name="Sieber C.M."/>
            <person name="Emerson J.B."/>
            <person name="Anantharaman K."/>
            <person name="Thomas B.C."/>
            <person name="Malmstrom R."/>
            <person name="Stieglmeier M."/>
            <person name="Klingl A."/>
            <person name="Woyke T."/>
            <person name="Ryan C.M."/>
            <person name="Banfield J.F."/>
        </authorList>
    </citation>
    <scope>NUCLEOTIDE SEQUENCE [LARGE SCALE GENOMIC DNA]</scope>
    <source>
        <strain evidence="2">CG11_big_fil_rev_8_21_14_0_20_42_13</strain>
    </source>
</reference>
<organism evidence="2 3">
    <name type="scientific">Candidatus Ghiorseimicrobium undicola</name>
    <dbReference type="NCBI Taxonomy" id="1974746"/>
    <lineage>
        <taxon>Bacteria</taxon>
        <taxon>Pseudomonadati</taxon>
        <taxon>Candidatus Omnitrophota</taxon>
        <taxon>Candidatus Ghiorseimicrobium</taxon>
    </lineage>
</organism>
<feature type="domain" description="N-acetyltransferase" evidence="1">
    <location>
        <begin position="59"/>
        <end position="212"/>
    </location>
</feature>
<accession>A0A2H0LYY0</accession>
<proteinExistence type="predicted"/>
<protein>
    <recommendedName>
        <fullName evidence="1">N-acetyltransferase domain-containing protein</fullName>
    </recommendedName>
</protein>
<dbReference type="Proteomes" id="UP000229641">
    <property type="component" value="Unassembled WGS sequence"/>
</dbReference>
<dbReference type="Gene3D" id="3.40.630.30">
    <property type="match status" value="1"/>
</dbReference>
<dbReference type="EMBL" id="PCWA01000030">
    <property type="protein sequence ID" value="PIQ89633.1"/>
    <property type="molecule type" value="Genomic_DNA"/>
</dbReference>
<evidence type="ECO:0000259" key="1">
    <source>
        <dbReference type="PROSITE" id="PS51186"/>
    </source>
</evidence>
<dbReference type="Pfam" id="PF00583">
    <property type="entry name" value="Acetyltransf_1"/>
    <property type="match status" value="1"/>
</dbReference>
<dbReference type="PROSITE" id="PS51186">
    <property type="entry name" value="GNAT"/>
    <property type="match status" value="1"/>
</dbReference>
<name>A0A2H0LYY0_9BACT</name>
<dbReference type="InterPro" id="IPR016181">
    <property type="entry name" value="Acyl_CoA_acyltransferase"/>
</dbReference>